<feature type="compositionally biased region" description="Polar residues" evidence="1">
    <location>
        <begin position="78"/>
        <end position="90"/>
    </location>
</feature>
<evidence type="ECO:0000256" key="2">
    <source>
        <dbReference type="SAM" id="Phobius"/>
    </source>
</evidence>
<evidence type="ECO:0000313" key="3">
    <source>
        <dbReference type="EMBL" id="KAJ1361652.1"/>
    </source>
</evidence>
<reference evidence="3" key="1">
    <citation type="submission" date="2021-06" db="EMBL/GenBank/DDBJ databases">
        <title>Parelaphostrongylus tenuis whole genome reference sequence.</title>
        <authorList>
            <person name="Garwood T.J."/>
            <person name="Larsen P.A."/>
            <person name="Fountain-Jones N.M."/>
            <person name="Garbe J.R."/>
            <person name="Macchietto M.G."/>
            <person name="Kania S.A."/>
            <person name="Gerhold R.W."/>
            <person name="Richards J.E."/>
            <person name="Wolf T.M."/>
        </authorList>
    </citation>
    <scope>NUCLEOTIDE SEQUENCE</scope>
    <source>
        <strain evidence="3">MNPRO001-30</strain>
        <tissue evidence="3">Meninges</tissue>
    </source>
</reference>
<evidence type="ECO:0000256" key="1">
    <source>
        <dbReference type="SAM" id="MobiDB-lite"/>
    </source>
</evidence>
<protein>
    <submittedName>
        <fullName evidence="3">Uncharacterized protein</fullName>
    </submittedName>
</protein>
<accession>A0AAD5MNH2</accession>
<keyword evidence="2" id="KW-0472">Membrane</keyword>
<name>A0AAD5MNH2_PARTN</name>
<keyword evidence="4" id="KW-1185">Reference proteome</keyword>
<keyword evidence="2" id="KW-0812">Transmembrane</keyword>
<proteinExistence type="predicted"/>
<dbReference type="EMBL" id="JAHQIW010004250">
    <property type="protein sequence ID" value="KAJ1361652.1"/>
    <property type="molecule type" value="Genomic_DNA"/>
</dbReference>
<feature type="region of interest" description="Disordered" evidence="1">
    <location>
        <begin position="74"/>
        <end position="104"/>
    </location>
</feature>
<organism evidence="3 4">
    <name type="scientific">Parelaphostrongylus tenuis</name>
    <name type="common">Meningeal worm</name>
    <dbReference type="NCBI Taxonomy" id="148309"/>
    <lineage>
        <taxon>Eukaryota</taxon>
        <taxon>Metazoa</taxon>
        <taxon>Ecdysozoa</taxon>
        <taxon>Nematoda</taxon>
        <taxon>Chromadorea</taxon>
        <taxon>Rhabditida</taxon>
        <taxon>Rhabditina</taxon>
        <taxon>Rhabditomorpha</taxon>
        <taxon>Strongyloidea</taxon>
        <taxon>Metastrongylidae</taxon>
        <taxon>Parelaphostrongylus</taxon>
    </lineage>
</organism>
<comment type="caution">
    <text evidence="3">The sequence shown here is derived from an EMBL/GenBank/DDBJ whole genome shotgun (WGS) entry which is preliminary data.</text>
</comment>
<feature type="transmembrane region" description="Helical" evidence="2">
    <location>
        <begin position="6"/>
        <end position="27"/>
    </location>
</feature>
<gene>
    <name evidence="3" type="ORF">KIN20_020950</name>
</gene>
<keyword evidence="2" id="KW-1133">Transmembrane helix</keyword>
<sequence>MPMSNFMSISSAVTEYIWICLIILFYVSQINDYKRIMVSLMVTQYDTIPREDLPSYYPAFMTAAFDNAPFAPLRPRKQSQWQPPSALSSHKTSHHCLSSHCLRQ</sequence>
<dbReference type="Proteomes" id="UP001196413">
    <property type="component" value="Unassembled WGS sequence"/>
</dbReference>
<dbReference type="AlphaFoldDB" id="A0AAD5MNH2"/>
<evidence type="ECO:0000313" key="4">
    <source>
        <dbReference type="Proteomes" id="UP001196413"/>
    </source>
</evidence>